<dbReference type="OrthoDB" id="10028886at2759"/>
<dbReference type="GO" id="GO:0009228">
    <property type="term" value="P:thiamine biosynthetic process"/>
    <property type="evidence" value="ECO:0007669"/>
    <property type="project" value="UniProtKB-KW"/>
</dbReference>
<dbReference type="UniPathway" id="UPA00060">
    <property type="reaction ID" value="UER00141"/>
</dbReference>
<dbReference type="InterPro" id="IPR022998">
    <property type="entry name" value="ThiamineP_synth_TenI"/>
</dbReference>
<sequence>MRGNCGQFYPMVCLLATTPFSQFRIMPPTLQRSAHAVKSTLPWLYMVTPSIASTDVLVDTVEKALRGGVNIVQLRNKIFGADSPELKAMAVALRELTRSHNVPLIINDHVALALDVGADGAHIGQEDTAVEAAQALIGTTPSFLLGVTVRDAIQAQAACKAGADYLGVGPVYASSTKQNANNGLVIGLDGLASTVAMASQFHVPVVAIGGIHVDRVEACMSTKAAGVAVVAALSSSSDVQGAAAALADKVRRHHTR</sequence>
<comment type="catalytic activity">
    <reaction evidence="10">
        <text>2-[(2R,5Z)-2-carboxy-4-methylthiazol-5(2H)-ylidene]ethyl phosphate + 4-amino-2-methyl-5-(diphosphooxymethyl)pyrimidine + 2 H(+) = thiamine phosphate + CO2 + diphosphate</text>
        <dbReference type="Rhea" id="RHEA:47844"/>
        <dbReference type="ChEBI" id="CHEBI:15378"/>
        <dbReference type="ChEBI" id="CHEBI:16526"/>
        <dbReference type="ChEBI" id="CHEBI:33019"/>
        <dbReference type="ChEBI" id="CHEBI:37575"/>
        <dbReference type="ChEBI" id="CHEBI:57841"/>
        <dbReference type="ChEBI" id="CHEBI:62899"/>
        <dbReference type="EC" id="2.5.1.3"/>
    </reaction>
</comment>
<keyword evidence="7" id="KW-0784">Thiamine biosynthesis</keyword>
<dbReference type="AlphaFoldDB" id="W4H1M6"/>
<dbReference type="InterPro" id="IPR013785">
    <property type="entry name" value="Aldolase_TIM"/>
</dbReference>
<comment type="cofactor">
    <cofactor evidence="1">
        <name>Mg(2+)</name>
        <dbReference type="ChEBI" id="CHEBI:18420"/>
    </cofactor>
</comment>
<evidence type="ECO:0000256" key="3">
    <source>
        <dbReference type="ARBA" id="ARBA00012830"/>
    </source>
</evidence>
<organism evidence="12">
    <name type="scientific">Aphanomyces astaci</name>
    <name type="common">Crayfish plague agent</name>
    <dbReference type="NCBI Taxonomy" id="112090"/>
    <lineage>
        <taxon>Eukaryota</taxon>
        <taxon>Sar</taxon>
        <taxon>Stramenopiles</taxon>
        <taxon>Oomycota</taxon>
        <taxon>Saprolegniomycetes</taxon>
        <taxon>Saprolegniales</taxon>
        <taxon>Verrucalvaceae</taxon>
        <taxon>Aphanomyces</taxon>
    </lineage>
</organism>
<keyword evidence="6" id="KW-0460">Magnesium</keyword>
<evidence type="ECO:0000256" key="1">
    <source>
        <dbReference type="ARBA" id="ARBA00001946"/>
    </source>
</evidence>
<evidence type="ECO:0000256" key="4">
    <source>
        <dbReference type="ARBA" id="ARBA00022679"/>
    </source>
</evidence>
<dbReference type="EC" id="2.5.1.3" evidence="3"/>
<dbReference type="GeneID" id="20804445"/>
<dbReference type="InterPro" id="IPR036206">
    <property type="entry name" value="ThiamineP_synth_sf"/>
</dbReference>
<evidence type="ECO:0000256" key="9">
    <source>
        <dbReference type="ARBA" id="ARBA00047851"/>
    </source>
</evidence>
<evidence type="ECO:0000313" key="12">
    <source>
        <dbReference type="EMBL" id="ETV85925.1"/>
    </source>
</evidence>
<feature type="domain" description="Thiamine phosphate synthase/TenI" evidence="11">
    <location>
        <begin position="44"/>
        <end position="233"/>
    </location>
</feature>
<dbReference type="GO" id="GO:0009229">
    <property type="term" value="P:thiamine diphosphate biosynthetic process"/>
    <property type="evidence" value="ECO:0007669"/>
    <property type="project" value="UniProtKB-UniPathway"/>
</dbReference>
<evidence type="ECO:0000256" key="6">
    <source>
        <dbReference type="ARBA" id="ARBA00022842"/>
    </source>
</evidence>
<evidence type="ECO:0000256" key="5">
    <source>
        <dbReference type="ARBA" id="ARBA00022723"/>
    </source>
</evidence>
<dbReference type="GO" id="GO:0005737">
    <property type="term" value="C:cytoplasm"/>
    <property type="evidence" value="ECO:0007669"/>
    <property type="project" value="TreeGrafter"/>
</dbReference>
<name>W4H1M6_APHAT</name>
<reference evidence="12" key="1">
    <citation type="submission" date="2013-12" db="EMBL/GenBank/DDBJ databases">
        <title>The Genome Sequence of Aphanomyces astaci APO3.</title>
        <authorList>
            <consortium name="The Broad Institute Genomics Platform"/>
            <person name="Russ C."/>
            <person name="Tyler B."/>
            <person name="van West P."/>
            <person name="Dieguez-Uribeondo J."/>
            <person name="Young S.K."/>
            <person name="Zeng Q."/>
            <person name="Gargeya S."/>
            <person name="Fitzgerald M."/>
            <person name="Abouelleil A."/>
            <person name="Alvarado L."/>
            <person name="Chapman S.B."/>
            <person name="Gainer-Dewar J."/>
            <person name="Goldberg J."/>
            <person name="Griggs A."/>
            <person name="Gujja S."/>
            <person name="Hansen M."/>
            <person name="Howarth C."/>
            <person name="Imamovic A."/>
            <person name="Ireland A."/>
            <person name="Larimer J."/>
            <person name="McCowan C."/>
            <person name="Murphy C."/>
            <person name="Pearson M."/>
            <person name="Poon T.W."/>
            <person name="Priest M."/>
            <person name="Roberts A."/>
            <person name="Saif S."/>
            <person name="Shea T."/>
            <person name="Sykes S."/>
            <person name="Wortman J."/>
            <person name="Nusbaum C."/>
            <person name="Birren B."/>
        </authorList>
    </citation>
    <scope>NUCLEOTIDE SEQUENCE [LARGE SCALE GENOMIC DNA]</scope>
    <source>
        <strain evidence="12">APO3</strain>
    </source>
</reference>
<proteinExistence type="inferred from homology"/>
<dbReference type="PANTHER" id="PTHR20857">
    <property type="entry name" value="THIAMINE-PHOSPHATE PYROPHOSPHORYLASE"/>
    <property type="match status" value="1"/>
</dbReference>
<evidence type="ECO:0000256" key="10">
    <source>
        <dbReference type="ARBA" id="ARBA00047883"/>
    </source>
</evidence>
<evidence type="ECO:0000259" key="11">
    <source>
        <dbReference type="Pfam" id="PF02581"/>
    </source>
</evidence>
<dbReference type="CDD" id="cd00564">
    <property type="entry name" value="TMP_TenI"/>
    <property type="match status" value="1"/>
</dbReference>
<comment type="pathway">
    <text evidence="2">Cofactor biosynthesis; thiamine diphosphate biosynthesis; thiamine phosphate from 4-amino-2-methyl-5-diphosphomethylpyrimidine and 4-methyl-5-(2-phosphoethyl)-thiazole: step 1/1.</text>
</comment>
<dbReference type="NCBIfam" id="TIGR00693">
    <property type="entry name" value="thiE"/>
    <property type="match status" value="1"/>
</dbReference>
<dbReference type="GO" id="GO:0004789">
    <property type="term" value="F:thiamine-phosphate diphosphorylase activity"/>
    <property type="evidence" value="ECO:0007669"/>
    <property type="project" value="UniProtKB-EC"/>
</dbReference>
<protein>
    <recommendedName>
        <fullName evidence="3">thiamine phosphate synthase</fullName>
        <ecNumber evidence="3">2.5.1.3</ecNumber>
    </recommendedName>
</protein>
<dbReference type="PANTHER" id="PTHR20857:SF15">
    <property type="entry name" value="THIAMINE-PHOSPHATE SYNTHASE"/>
    <property type="match status" value="1"/>
</dbReference>
<dbReference type="SUPFAM" id="SSF51391">
    <property type="entry name" value="Thiamin phosphate synthase"/>
    <property type="match status" value="1"/>
</dbReference>
<comment type="catalytic activity">
    <reaction evidence="9">
        <text>2-(2-carboxy-4-methylthiazol-5-yl)ethyl phosphate + 4-amino-2-methyl-5-(diphosphooxymethyl)pyrimidine + 2 H(+) = thiamine phosphate + CO2 + diphosphate</text>
        <dbReference type="Rhea" id="RHEA:47848"/>
        <dbReference type="ChEBI" id="CHEBI:15378"/>
        <dbReference type="ChEBI" id="CHEBI:16526"/>
        <dbReference type="ChEBI" id="CHEBI:33019"/>
        <dbReference type="ChEBI" id="CHEBI:37575"/>
        <dbReference type="ChEBI" id="CHEBI:57841"/>
        <dbReference type="ChEBI" id="CHEBI:62890"/>
        <dbReference type="EC" id="2.5.1.3"/>
    </reaction>
</comment>
<dbReference type="HAMAP" id="MF_00097">
    <property type="entry name" value="TMP_synthase"/>
    <property type="match status" value="1"/>
</dbReference>
<keyword evidence="5" id="KW-0479">Metal-binding</keyword>
<dbReference type="Gene3D" id="3.20.20.70">
    <property type="entry name" value="Aldolase class I"/>
    <property type="match status" value="1"/>
</dbReference>
<comment type="catalytic activity">
    <reaction evidence="8">
        <text>4-methyl-5-(2-phosphooxyethyl)-thiazole + 4-amino-2-methyl-5-(diphosphooxymethyl)pyrimidine + H(+) = thiamine phosphate + diphosphate</text>
        <dbReference type="Rhea" id="RHEA:22328"/>
        <dbReference type="ChEBI" id="CHEBI:15378"/>
        <dbReference type="ChEBI" id="CHEBI:33019"/>
        <dbReference type="ChEBI" id="CHEBI:37575"/>
        <dbReference type="ChEBI" id="CHEBI:57841"/>
        <dbReference type="ChEBI" id="CHEBI:58296"/>
        <dbReference type="EC" id="2.5.1.3"/>
    </reaction>
</comment>
<evidence type="ECO:0000256" key="2">
    <source>
        <dbReference type="ARBA" id="ARBA00005165"/>
    </source>
</evidence>
<dbReference type="InterPro" id="IPR034291">
    <property type="entry name" value="TMP_synthase"/>
</dbReference>
<evidence type="ECO:0000256" key="7">
    <source>
        <dbReference type="ARBA" id="ARBA00022977"/>
    </source>
</evidence>
<gene>
    <name evidence="12" type="ORF">H257_02449</name>
</gene>
<dbReference type="RefSeq" id="XP_009824397.1">
    <property type="nucleotide sequence ID" value="XM_009826095.1"/>
</dbReference>
<dbReference type="VEuPathDB" id="FungiDB:H257_02449"/>
<evidence type="ECO:0000256" key="8">
    <source>
        <dbReference type="ARBA" id="ARBA00047334"/>
    </source>
</evidence>
<dbReference type="GO" id="GO:0046872">
    <property type="term" value="F:metal ion binding"/>
    <property type="evidence" value="ECO:0007669"/>
    <property type="project" value="UniProtKB-KW"/>
</dbReference>
<accession>W4H1M6</accession>
<dbReference type="Pfam" id="PF02581">
    <property type="entry name" value="TMP-TENI"/>
    <property type="match status" value="1"/>
</dbReference>
<keyword evidence="4" id="KW-0808">Transferase</keyword>
<dbReference type="EMBL" id="KI913117">
    <property type="protein sequence ID" value="ETV85925.1"/>
    <property type="molecule type" value="Genomic_DNA"/>
</dbReference>